<evidence type="ECO:0000313" key="1">
    <source>
        <dbReference type="EMBL" id="EEH36884.1"/>
    </source>
</evidence>
<dbReference type="EMBL" id="KN294014">
    <property type="protein sequence ID" value="EEH36884.1"/>
    <property type="molecule type" value="Genomic_DNA"/>
</dbReference>
<gene>
    <name evidence="1" type="ORF">PAAG_07302</name>
</gene>
<name>C1H961_PARBA</name>
<dbReference type="RefSeq" id="XP_002790765.1">
    <property type="nucleotide sequence ID" value="XM_002790719.2"/>
</dbReference>
<organism evidence="1 2">
    <name type="scientific">Paracoccidioides lutzii (strain ATCC MYA-826 / Pb01)</name>
    <name type="common">Paracoccidioides brasiliensis</name>
    <dbReference type="NCBI Taxonomy" id="502779"/>
    <lineage>
        <taxon>Eukaryota</taxon>
        <taxon>Fungi</taxon>
        <taxon>Dikarya</taxon>
        <taxon>Ascomycota</taxon>
        <taxon>Pezizomycotina</taxon>
        <taxon>Eurotiomycetes</taxon>
        <taxon>Eurotiomycetidae</taxon>
        <taxon>Onygenales</taxon>
        <taxon>Ajellomycetaceae</taxon>
        <taxon>Paracoccidioides</taxon>
    </lineage>
</organism>
<protein>
    <submittedName>
        <fullName evidence="1">Uncharacterized protein</fullName>
    </submittedName>
</protein>
<sequence>MPGPHGTAHETYPLWRPCFCRVWETVRHKAKATLTADIINALEGKRFITVIDAAEWIYQWRASTISFTGSSGLLEQRESDFTRNHTRENPFLSDNLILPYPAGFAPEMERHQ</sequence>
<dbReference type="VEuPathDB" id="FungiDB:PAAG_07302"/>
<dbReference type="AlphaFoldDB" id="C1H961"/>
<evidence type="ECO:0000313" key="2">
    <source>
        <dbReference type="Proteomes" id="UP000002059"/>
    </source>
</evidence>
<dbReference type="GeneID" id="9093935"/>
<dbReference type="KEGG" id="pbl:PAAG_07302"/>
<keyword evidence="2" id="KW-1185">Reference proteome</keyword>
<accession>C1H961</accession>
<proteinExistence type="predicted"/>
<dbReference type="Proteomes" id="UP000002059">
    <property type="component" value="Partially assembled WGS sequence"/>
</dbReference>
<dbReference type="HOGENOM" id="CLU_2146623_0_0_1"/>
<reference evidence="1 2" key="1">
    <citation type="journal article" date="2011" name="PLoS Genet.">
        <title>Comparative genomic analysis of human fungal pathogens causing paracoccidioidomycosis.</title>
        <authorList>
            <person name="Desjardins C.A."/>
            <person name="Champion M.D."/>
            <person name="Holder J.W."/>
            <person name="Muszewska A."/>
            <person name="Goldberg J."/>
            <person name="Bailao A.M."/>
            <person name="Brigido M.M."/>
            <person name="Ferreira M.E."/>
            <person name="Garcia A.M."/>
            <person name="Grynberg M."/>
            <person name="Gujja S."/>
            <person name="Heiman D.I."/>
            <person name="Henn M.R."/>
            <person name="Kodira C.D."/>
            <person name="Leon-Narvaez H."/>
            <person name="Longo L.V."/>
            <person name="Ma L.J."/>
            <person name="Malavazi I."/>
            <person name="Matsuo A.L."/>
            <person name="Morais F.V."/>
            <person name="Pereira M."/>
            <person name="Rodriguez-Brito S."/>
            <person name="Sakthikumar S."/>
            <person name="Salem-Izacc S.M."/>
            <person name="Sykes S.M."/>
            <person name="Teixeira M.M."/>
            <person name="Vallejo M.C."/>
            <person name="Walter M.E."/>
            <person name="Yandava C."/>
            <person name="Young S."/>
            <person name="Zeng Q."/>
            <person name="Zucker J."/>
            <person name="Felipe M.S."/>
            <person name="Goldman G.H."/>
            <person name="Haas B.J."/>
            <person name="McEwen J.G."/>
            <person name="Nino-Vega G."/>
            <person name="Puccia R."/>
            <person name="San-Blas G."/>
            <person name="Soares C.M."/>
            <person name="Birren B.W."/>
            <person name="Cuomo C.A."/>
        </authorList>
    </citation>
    <scope>NUCLEOTIDE SEQUENCE [LARGE SCALE GENOMIC DNA]</scope>
    <source>
        <strain evidence="2">ATCC MYA-826 / Pb01</strain>
    </source>
</reference>